<organism evidence="6 7">
    <name type="scientific">Cyclobacterium amurskyense</name>
    <dbReference type="NCBI Taxonomy" id="320787"/>
    <lineage>
        <taxon>Bacteria</taxon>
        <taxon>Pseudomonadati</taxon>
        <taxon>Bacteroidota</taxon>
        <taxon>Cytophagia</taxon>
        <taxon>Cytophagales</taxon>
        <taxon>Cyclobacteriaceae</taxon>
        <taxon>Cyclobacterium</taxon>
    </lineage>
</organism>
<dbReference type="RefSeq" id="WP_048640699.1">
    <property type="nucleotide sequence ID" value="NZ_CP012040.1"/>
</dbReference>
<keyword evidence="4" id="KW-0472">Membrane</keyword>
<name>A0A0H4PAS2_9BACT</name>
<dbReference type="InterPro" id="IPR019931">
    <property type="entry name" value="LPXTG_anchor"/>
</dbReference>
<dbReference type="STRING" id="320787.CA2015_0781"/>
<keyword evidence="4" id="KW-0812">Transmembrane</keyword>
<dbReference type="Pfam" id="PF00746">
    <property type="entry name" value="Gram_pos_anchor"/>
    <property type="match status" value="1"/>
</dbReference>
<gene>
    <name evidence="6" type="ORF">CA2015_0781</name>
</gene>
<evidence type="ECO:0000259" key="5">
    <source>
        <dbReference type="Pfam" id="PF00746"/>
    </source>
</evidence>
<dbReference type="EMBL" id="CP012040">
    <property type="protein sequence ID" value="AKP50240.1"/>
    <property type="molecule type" value="Genomic_DNA"/>
</dbReference>
<keyword evidence="2" id="KW-0964">Secreted</keyword>
<evidence type="ECO:0000256" key="4">
    <source>
        <dbReference type="SAM" id="Phobius"/>
    </source>
</evidence>
<feature type="transmembrane region" description="Helical" evidence="4">
    <location>
        <begin position="6"/>
        <end position="25"/>
    </location>
</feature>
<evidence type="ECO:0000256" key="2">
    <source>
        <dbReference type="ARBA" id="ARBA00022525"/>
    </source>
</evidence>
<sequence length="59" mass="6414">MEGNLSEILSTIIALIIAIIGGSWYSKRKKKSISNIQKGIKIKGDKNKIVGGDDKSIKL</sequence>
<protein>
    <recommendedName>
        <fullName evidence="5">Gram-positive cocci surface proteins LPxTG domain-containing protein</fullName>
    </recommendedName>
</protein>
<accession>A0A0H4PAS2</accession>
<evidence type="ECO:0000256" key="1">
    <source>
        <dbReference type="ARBA" id="ARBA00022512"/>
    </source>
</evidence>
<dbReference type="KEGG" id="camu:CA2015_0781"/>
<keyword evidence="3" id="KW-0572">Peptidoglycan-anchor</keyword>
<evidence type="ECO:0000313" key="6">
    <source>
        <dbReference type="EMBL" id="AKP50240.1"/>
    </source>
</evidence>
<feature type="domain" description="Gram-positive cocci surface proteins LPxTG" evidence="5">
    <location>
        <begin position="7"/>
        <end position="31"/>
    </location>
</feature>
<dbReference type="Proteomes" id="UP000036520">
    <property type="component" value="Chromosome"/>
</dbReference>
<keyword evidence="7" id="KW-1185">Reference proteome</keyword>
<keyword evidence="4" id="KW-1133">Transmembrane helix</keyword>
<evidence type="ECO:0000313" key="7">
    <source>
        <dbReference type="Proteomes" id="UP000036520"/>
    </source>
</evidence>
<dbReference type="AlphaFoldDB" id="A0A0H4PAS2"/>
<reference evidence="6 7" key="1">
    <citation type="submission" date="2015-07" db="EMBL/GenBank/DDBJ databases">
        <authorList>
            <person name="Kim K.M."/>
        </authorList>
    </citation>
    <scope>NUCLEOTIDE SEQUENCE [LARGE SCALE GENOMIC DNA]</scope>
    <source>
        <strain evidence="6 7">KCTC 12363</strain>
    </source>
</reference>
<evidence type="ECO:0000256" key="3">
    <source>
        <dbReference type="ARBA" id="ARBA00023088"/>
    </source>
</evidence>
<keyword evidence="1" id="KW-0134">Cell wall</keyword>
<proteinExistence type="predicted"/>